<evidence type="ECO:0000313" key="2">
    <source>
        <dbReference type="Proteomes" id="UP000295832"/>
    </source>
</evidence>
<dbReference type="Proteomes" id="UP000295832">
    <property type="component" value="Unassembled WGS sequence"/>
</dbReference>
<reference evidence="1 2" key="1">
    <citation type="submission" date="2019-03" db="EMBL/GenBank/DDBJ databases">
        <title>Subsurface microbial communities from deep shales in Ohio and West Virginia, USA.</title>
        <authorList>
            <person name="Wrighton K."/>
        </authorList>
    </citation>
    <scope>NUCLEOTIDE SEQUENCE [LARGE SCALE GENOMIC DNA]</scope>
    <source>
        <strain evidence="1 2">MSL 6dP</strain>
    </source>
</reference>
<protein>
    <recommendedName>
        <fullName evidence="3">SpoIIAA-like protein</fullName>
    </recommendedName>
</protein>
<accession>A0A4R8GH78</accession>
<dbReference type="AlphaFoldDB" id="A0A4R8GH78"/>
<comment type="caution">
    <text evidence="1">The sequence shown here is derived from an EMBL/GenBank/DDBJ whole genome shotgun (WGS) entry which is preliminary data.</text>
</comment>
<keyword evidence="2" id="KW-1185">Reference proteome</keyword>
<proteinExistence type="predicted"/>
<dbReference type="EMBL" id="SOEG01000062">
    <property type="protein sequence ID" value="TDX43618.1"/>
    <property type="molecule type" value="Genomic_DNA"/>
</dbReference>
<name>A0A4R8GH78_9FIRM</name>
<evidence type="ECO:0000313" key="1">
    <source>
        <dbReference type="EMBL" id="TDX43618.1"/>
    </source>
</evidence>
<sequence length="115" mass="13772">MYHMKVKEEFIVVSGSDIIDEIEARAICRKLKDLLALRADSNKLMLDVREVNLEDSKFDIFIQSLSKFNIDKISIILPELINKIKFRLWRRKYSQYVSIEQFLTFEEGKKWLKKE</sequence>
<evidence type="ECO:0008006" key="3">
    <source>
        <dbReference type="Google" id="ProtNLM"/>
    </source>
</evidence>
<dbReference type="STRING" id="926561.GCA_000379025_00827"/>
<organism evidence="1 2">
    <name type="scientific">Orenia marismortui</name>
    <dbReference type="NCBI Taxonomy" id="46469"/>
    <lineage>
        <taxon>Bacteria</taxon>
        <taxon>Bacillati</taxon>
        <taxon>Bacillota</taxon>
        <taxon>Clostridia</taxon>
        <taxon>Halanaerobiales</taxon>
        <taxon>Halobacteroidaceae</taxon>
        <taxon>Orenia</taxon>
    </lineage>
</organism>
<dbReference type="RefSeq" id="WP_018248024.1">
    <property type="nucleotide sequence ID" value="NZ_SOEG01000062.1"/>
</dbReference>
<gene>
    <name evidence="1" type="ORF">C7959_1629</name>
</gene>